<accession>A0ABU2N5A1</accession>
<gene>
    <name evidence="3" type="ORF">RM445_06210</name>
</gene>
<dbReference type="RefSeq" id="WP_311555094.1">
    <property type="nucleotide sequence ID" value="NZ_JAVREJ010000003.1"/>
</dbReference>
<dbReference type="EMBL" id="JAVREJ010000003">
    <property type="protein sequence ID" value="MDT0349116.1"/>
    <property type="molecule type" value="Genomic_DNA"/>
</dbReference>
<comment type="caution">
    <text evidence="3">The sequence shown here is derived from an EMBL/GenBank/DDBJ whole genome shotgun (WGS) entry which is preliminary data.</text>
</comment>
<evidence type="ECO:0000259" key="2">
    <source>
        <dbReference type="Pfam" id="PF01272"/>
    </source>
</evidence>
<proteinExistence type="predicted"/>
<feature type="compositionally biased region" description="Basic and acidic residues" evidence="1">
    <location>
        <begin position="16"/>
        <end position="29"/>
    </location>
</feature>
<feature type="domain" description="Transcription elongation factor GreA/GreB C-terminal" evidence="2">
    <location>
        <begin position="93"/>
        <end position="162"/>
    </location>
</feature>
<dbReference type="SUPFAM" id="SSF54534">
    <property type="entry name" value="FKBP-like"/>
    <property type="match status" value="1"/>
</dbReference>
<keyword evidence="3" id="KW-0648">Protein biosynthesis</keyword>
<keyword evidence="3" id="KW-0251">Elongation factor</keyword>
<organism evidence="3 4">
    <name type="scientific">Pseudonocardia charpentierae</name>
    <dbReference type="NCBI Taxonomy" id="3075545"/>
    <lineage>
        <taxon>Bacteria</taxon>
        <taxon>Bacillati</taxon>
        <taxon>Actinomycetota</taxon>
        <taxon>Actinomycetes</taxon>
        <taxon>Pseudonocardiales</taxon>
        <taxon>Pseudonocardiaceae</taxon>
        <taxon>Pseudonocardia</taxon>
    </lineage>
</organism>
<reference evidence="4" key="1">
    <citation type="submission" date="2023-07" db="EMBL/GenBank/DDBJ databases">
        <title>30 novel species of actinomycetes from the DSMZ collection.</title>
        <authorList>
            <person name="Nouioui I."/>
        </authorList>
    </citation>
    <scope>NUCLEOTIDE SEQUENCE [LARGE SCALE GENOMIC DNA]</scope>
    <source>
        <strain evidence="4">DSM 45834</strain>
    </source>
</reference>
<evidence type="ECO:0000313" key="4">
    <source>
        <dbReference type="Proteomes" id="UP001183202"/>
    </source>
</evidence>
<evidence type="ECO:0000313" key="3">
    <source>
        <dbReference type="EMBL" id="MDT0349116.1"/>
    </source>
</evidence>
<dbReference type="InterPro" id="IPR036953">
    <property type="entry name" value="GreA/GreB_C_sf"/>
</dbReference>
<keyword evidence="4" id="KW-1185">Reference proteome</keyword>
<dbReference type="Gene3D" id="3.10.50.30">
    <property type="entry name" value="Transcription elongation factor, GreA/GreB, C-terminal domain"/>
    <property type="match status" value="1"/>
</dbReference>
<dbReference type="Proteomes" id="UP001183202">
    <property type="component" value="Unassembled WGS sequence"/>
</dbReference>
<protein>
    <submittedName>
        <fullName evidence="3">GreA/GreB family elongation factor</fullName>
    </submittedName>
</protein>
<feature type="region of interest" description="Disordered" evidence="1">
    <location>
        <begin position="1"/>
        <end position="55"/>
    </location>
</feature>
<dbReference type="PIRSF" id="PIRSF006092">
    <property type="entry name" value="GreA_GreB"/>
    <property type="match status" value="1"/>
</dbReference>
<dbReference type="NCBIfam" id="NF004548">
    <property type="entry name" value="PRK05892.1"/>
    <property type="match status" value="1"/>
</dbReference>
<dbReference type="Pfam" id="PF01272">
    <property type="entry name" value="GreA_GreB"/>
    <property type="match status" value="1"/>
</dbReference>
<name>A0ABU2N5A1_9PSEU</name>
<sequence>MAEPTGSGETEPSAAARERLEGELAQVREQRRRLSAQLGGEDPTDPDPGDSGDAAAQLEGLDDLARTDQRIDDIQRLIAGSGVPDAEPGLADGTVVTLRFPDGDVTTFRIVAILEEAPSDGGEDVVTVDSPLGRALVGRRAGDPITYAGPDGDLQAEVVAVDAP</sequence>
<dbReference type="InterPro" id="IPR023459">
    <property type="entry name" value="Tscrpt_elong_fac_GreA/B_fam"/>
</dbReference>
<dbReference type="GO" id="GO:0003746">
    <property type="term" value="F:translation elongation factor activity"/>
    <property type="evidence" value="ECO:0007669"/>
    <property type="project" value="UniProtKB-KW"/>
</dbReference>
<dbReference type="InterPro" id="IPR001437">
    <property type="entry name" value="Tscrpt_elong_fac_GreA/B_C"/>
</dbReference>
<evidence type="ECO:0000256" key="1">
    <source>
        <dbReference type="SAM" id="MobiDB-lite"/>
    </source>
</evidence>